<reference evidence="12" key="2">
    <citation type="submission" date="2021-02" db="EMBL/GenBank/DDBJ databases">
        <authorList>
            <person name="Kimball J.A."/>
            <person name="Haas M.W."/>
            <person name="Macchietto M."/>
            <person name="Kono T."/>
            <person name="Duquette J."/>
            <person name="Shao M."/>
        </authorList>
    </citation>
    <scope>NUCLEOTIDE SEQUENCE</scope>
    <source>
        <tissue evidence="12">Fresh leaf tissue</tissue>
    </source>
</reference>
<comment type="subcellular location">
    <subcellularLocation>
        <location evidence="1">Endoplasmic reticulum membrane</location>
        <topology evidence="1">Multi-pass membrane protein</topology>
    </subcellularLocation>
</comment>
<dbReference type="PROSITE" id="PS00952">
    <property type="entry name" value="ER_LUMEN_RECEPTOR_2"/>
    <property type="match status" value="1"/>
</dbReference>
<dbReference type="GO" id="GO:0015031">
    <property type="term" value="P:protein transport"/>
    <property type="evidence" value="ECO:0007669"/>
    <property type="project" value="UniProtKB-KW"/>
</dbReference>
<evidence type="ECO:0000256" key="9">
    <source>
        <dbReference type="ARBA" id="ARBA00023136"/>
    </source>
</evidence>
<feature type="transmembrane region" description="Helical" evidence="11">
    <location>
        <begin position="21"/>
        <end position="38"/>
    </location>
</feature>
<evidence type="ECO:0000256" key="4">
    <source>
        <dbReference type="ARBA" id="ARBA00022692"/>
    </source>
</evidence>
<accession>A0A8J6BM21</accession>
<sequence>MRQHKIVRITYGKDHDTFRHHFLVVPCLALALLINKKFTFREVMWAFSIYLEAVAILPQLVFLQRTRNIDNLTGQYVLFLGYASNAGWIAGIVQTLLYADFYYYLISWKNNVKLELPA</sequence>
<dbReference type="Pfam" id="PF00810">
    <property type="entry name" value="ER_lumen_recept"/>
    <property type="match status" value="1"/>
</dbReference>
<comment type="caution">
    <text evidence="12">The sequence shown here is derived from an EMBL/GenBank/DDBJ whole genome shotgun (WGS) entry which is preliminary data.</text>
</comment>
<keyword evidence="8 11" id="KW-1133">Transmembrane helix</keyword>
<keyword evidence="3" id="KW-0813">Transport</keyword>
<evidence type="ECO:0000256" key="7">
    <source>
        <dbReference type="ARBA" id="ARBA00022927"/>
    </source>
</evidence>
<evidence type="ECO:0000256" key="1">
    <source>
        <dbReference type="ARBA" id="ARBA00004477"/>
    </source>
</evidence>
<keyword evidence="7" id="KW-0653">Protein transport</keyword>
<keyword evidence="6" id="KW-0931">ER-Golgi transport</keyword>
<reference evidence="12" key="1">
    <citation type="journal article" date="2021" name="bioRxiv">
        <title>Whole Genome Assembly and Annotation of Northern Wild Rice, Zizania palustris L., Supports a Whole Genome Duplication in the Zizania Genus.</title>
        <authorList>
            <person name="Haas M."/>
            <person name="Kono T."/>
            <person name="Macchietto M."/>
            <person name="Millas R."/>
            <person name="McGilp L."/>
            <person name="Shao M."/>
            <person name="Duquette J."/>
            <person name="Hirsch C.N."/>
            <person name="Kimball J."/>
        </authorList>
    </citation>
    <scope>NUCLEOTIDE SEQUENCE</scope>
    <source>
        <tissue evidence="12">Fresh leaf tissue</tissue>
    </source>
</reference>
<dbReference type="OrthoDB" id="7694678at2759"/>
<keyword evidence="13" id="KW-1185">Reference proteome</keyword>
<dbReference type="Proteomes" id="UP000729402">
    <property type="component" value="Unassembled WGS sequence"/>
</dbReference>
<dbReference type="AlphaFoldDB" id="A0A8J6BM21"/>
<evidence type="ECO:0008006" key="14">
    <source>
        <dbReference type="Google" id="ProtNLM"/>
    </source>
</evidence>
<dbReference type="GO" id="GO:0006621">
    <property type="term" value="P:protein retention in ER lumen"/>
    <property type="evidence" value="ECO:0007669"/>
    <property type="project" value="InterPro"/>
</dbReference>
<keyword evidence="9 11" id="KW-0472">Membrane</keyword>
<evidence type="ECO:0000256" key="10">
    <source>
        <dbReference type="ARBA" id="ARBA00023170"/>
    </source>
</evidence>
<evidence type="ECO:0000256" key="5">
    <source>
        <dbReference type="ARBA" id="ARBA00022824"/>
    </source>
</evidence>
<evidence type="ECO:0000313" key="12">
    <source>
        <dbReference type="EMBL" id="KAG8089804.1"/>
    </source>
</evidence>
<dbReference type="PANTHER" id="PTHR10585">
    <property type="entry name" value="ER LUMEN PROTEIN RETAINING RECEPTOR"/>
    <property type="match status" value="1"/>
</dbReference>
<evidence type="ECO:0000256" key="6">
    <source>
        <dbReference type="ARBA" id="ARBA00022892"/>
    </source>
</evidence>
<protein>
    <recommendedName>
        <fullName evidence="14">ER lumen protein-retaining receptor</fullName>
    </recommendedName>
</protein>
<dbReference type="EMBL" id="JAAALK010000081">
    <property type="protein sequence ID" value="KAG8089804.1"/>
    <property type="molecule type" value="Genomic_DNA"/>
</dbReference>
<keyword evidence="10" id="KW-0675">Receptor</keyword>
<name>A0A8J6BM21_ZIZPA</name>
<feature type="transmembrane region" description="Helical" evidence="11">
    <location>
        <begin position="44"/>
        <end position="64"/>
    </location>
</feature>
<evidence type="ECO:0000256" key="3">
    <source>
        <dbReference type="ARBA" id="ARBA00022448"/>
    </source>
</evidence>
<dbReference type="GO" id="GO:0016192">
    <property type="term" value="P:vesicle-mediated transport"/>
    <property type="evidence" value="ECO:0007669"/>
    <property type="project" value="UniProtKB-KW"/>
</dbReference>
<dbReference type="GO" id="GO:0005789">
    <property type="term" value="C:endoplasmic reticulum membrane"/>
    <property type="evidence" value="ECO:0007669"/>
    <property type="project" value="UniProtKB-SubCell"/>
</dbReference>
<evidence type="ECO:0000313" key="13">
    <source>
        <dbReference type="Proteomes" id="UP000729402"/>
    </source>
</evidence>
<gene>
    <name evidence="12" type="ORF">GUJ93_ZPchr0011g28085</name>
</gene>
<keyword evidence="4 11" id="KW-0812">Transmembrane</keyword>
<dbReference type="GO" id="GO:0046923">
    <property type="term" value="F:ER retention sequence binding"/>
    <property type="evidence" value="ECO:0007669"/>
    <property type="project" value="InterPro"/>
</dbReference>
<evidence type="ECO:0000256" key="11">
    <source>
        <dbReference type="SAM" id="Phobius"/>
    </source>
</evidence>
<dbReference type="InterPro" id="IPR000133">
    <property type="entry name" value="ER_ret_rcpt"/>
</dbReference>
<keyword evidence="5" id="KW-0256">Endoplasmic reticulum</keyword>
<evidence type="ECO:0000256" key="2">
    <source>
        <dbReference type="ARBA" id="ARBA00010120"/>
    </source>
</evidence>
<feature type="transmembrane region" description="Helical" evidence="11">
    <location>
        <begin position="76"/>
        <end position="99"/>
    </location>
</feature>
<organism evidence="12 13">
    <name type="scientific">Zizania palustris</name>
    <name type="common">Northern wild rice</name>
    <dbReference type="NCBI Taxonomy" id="103762"/>
    <lineage>
        <taxon>Eukaryota</taxon>
        <taxon>Viridiplantae</taxon>
        <taxon>Streptophyta</taxon>
        <taxon>Embryophyta</taxon>
        <taxon>Tracheophyta</taxon>
        <taxon>Spermatophyta</taxon>
        <taxon>Magnoliopsida</taxon>
        <taxon>Liliopsida</taxon>
        <taxon>Poales</taxon>
        <taxon>Poaceae</taxon>
        <taxon>BOP clade</taxon>
        <taxon>Oryzoideae</taxon>
        <taxon>Oryzeae</taxon>
        <taxon>Zizaniinae</taxon>
        <taxon>Zizania</taxon>
    </lineage>
</organism>
<comment type="similarity">
    <text evidence="2">Belongs to the ERD2 family.</text>
</comment>
<proteinExistence type="inferred from homology"/>
<evidence type="ECO:0000256" key="8">
    <source>
        <dbReference type="ARBA" id="ARBA00022989"/>
    </source>
</evidence>